<gene>
    <name evidence="2" type="ORF">ISN44_As09g031850</name>
</gene>
<name>A0A8T2ATA4_ARASU</name>
<organism evidence="2 3">
    <name type="scientific">Arabidopsis suecica</name>
    <name type="common">Swedish thale-cress</name>
    <name type="synonym">Cardaminopsis suecica</name>
    <dbReference type="NCBI Taxonomy" id="45249"/>
    <lineage>
        <taxon>Eukaryota</taxon>
        <taxon>Viridiplantae</taxon>
        <taxon>Streptophyta</taxon>
        <taxon>Embryophyta</taxon>
        <taxon>Tracheophyta</taxon>
        <taxon>Spermatophyta</taxon>
        <taxon>Magnoliopsida</taxon>
        <taxon>eudicotyledons</taxon>
        <taxon>Gunneridae</taxon>
        <taxon>Pentapetalae</taxon>
        <taxon>rosids</taxon>
        <taxon>malvids</taxon>
        <taxon>Brassicales</taxon>
        <taxon>Brassicaceae</taxon>
        <taxon>Camelineae</taxon>
        <taxon>Arabidopsis</taxon>
    </lineage>
</organism>
<accession>A0A8T2ATA4</accession>
<comment type="caution">
    <text evidence="2">The sequence shown here is derived from an EMBL/GenBank/DDBJ whole genome shotgun (WGS) entry which is preliminary data.</text>
</comment>
<dbReference type="Proteomes" id="UP000694251">
    <property type="component" value="Chromosome 9"/>
</dbReference>
<protein>
    <submittedName>
        <fullName evidence="2">Uncharacterized protein</fullName>
    </submittedName>
</protein>
<evidence type="ECO:0000313" key="2">
    <source>
        <dbReference type="EMBL" id="KAG7575046.1"/>
    </source>
</evidence>
<reference evidence="2 3" key="1">
    <citation type="submission" date="2020-12" db="EMBL/GenBank/DDBJ databases">
        <title>Concerted genomic and epigenomic changes stabilize Arabidopsis allopolyploids.</title>
        <authorList>
            <person name="Chen Z."/>
        </authorList>
    </citation>
    <scope>NUCLEOTIDE SEQUENCE [LARGE SCALE GENOMIC DNA]</scope>
    <source>
        <strain evidence="2">As9502</strain>
        <tissue evidence="2">Leaf</tissue>
    </source>
</reference>
<keyword evidence="3" id="KW-1185">Reference proteome</keyword>
<feature type="region of interest" description="Disordered" evidence="1">
    <location>
        <begin position="1"/>
        <end position="49"/>
    </location>
</feature>
<dbReference type="AlphaFoldDB" id="A0A8T2ATA4"/>
<sequence length="49" mass="5269">MAVAVVVSQQRRQVTGENKSQSSGIRSQPQSHTDGEQSQSSTVRPVTIT</sequence>
<feature type="compositionally biased region" description="Low complexity" evidence="1">
    <location>
        <begin position="1"/>
        <end position="13"/>
    </location>
</feature>
<proteinExistence type="predicted"/>
<dbReference type="EMBL" id="JAEFBJ010000009">
    <property type="protein sequence ID" value="KAG7575046.1"/>
    <property type="molecule type" value="Genomic_DNA"/>
</dbReference>
<evidence type="ECO:0000313" key="3">
    <source>
        <dbReference type="Proteomes" id="UP000694251"/>
    </source>
</evidence>
<feature type="compositionally biased region" description="Polar residues" evidence="1">
    <location>
        <begin position="15"/>
        <end position="49"/>
    </location>
</feature>
<evidence type="ECO:0000256" key="1">
    <source>
        <dbReference type="SAM" id="MobiDB-lite"/>
    </source>
</evidence>